<dbReference type="Gene3D" id="3.90.45.10">
    <property type="entry name" value="Peptide deformylase"/>
    <property type="match status" value="1"/>
</dbReference>
<evidence type="ECO:0000313" key="7">
    <source>
        <dbReference type="EMBL" id="VFP79545.1"/>
    </source>
</evidence>
<dbReference type="GO" id="GO:0006412">
    <property type="term" value="P:translation"/>
    <property type="evidence" value="ECO:0007669"/>
    <property type="project" value="UniProtKB-UniRule"/>
</dbReference>
<dbReference type="EC" id="3.5.1.88" evidence="6"/>
<dbReference type="EMBL" id="LR217703">
    <property type="protein sequence ID" value="VFP79545.1"/>
    <property type="molecule type" value="Genomic_DNA"/>
</dbReference>
<accession>A0A451D1R5</accession>
<gene>
    <name evidence="6 7" type="primary">def</name>
    <name evidence="7" type="ORF">ERCICUMA2628_096</name>
</gene>
<feature type="binding site" evidence="6">
    <location>
        <position position="133"/>
    </location>
    <ligand>
        <name>Fe cation</name>
        <dbReference type="ChEBI" id="CHEBI:24875"/>
    </ligand>
</feature>
<keyword evidence="5 6" id="KW-0408">Iron</keyword>
<dbReference type="AlphaFoldDB" id="A0A451D1R5"/>
<dbReference type="HAMAP" id="MF_00163">
    <property type="entry name" value="Pep_deformylase"/>
    <property type="match status" value="1"/>
</dbReference>
<dbReference type="PIRSF" id="PIRSF004749">
    <property type="entry name" value="Pep_def"/>
    <property type="match status" value="1"/>
</dbReference>
<dbReference type="OrthoDB" id="9804313at2"/>
<dbReference type="RefSeq" id="WP_157993342.1">
    <property type="nucleotide sequence ID" value="NZ_LR217703.1"/>
</dbReference>
<dbReference type="CDD" id="cd00487">
    <property type="entry name" value="Pep_deformylase"/>
    <property type="match status" value="1"/>
</dbReference>
<feature type="active site" evidence="6">
    <location>
        <position position="134"/>
    </location>
</feature>
<dbReference type="PANTHER" id="PTHR10458">
    <property type="entry name" value="PEPTIDE DEFORMYLASE"/>
    <property type="match status" value="1"/>
</dbReference>
<proteinExistence type="inferred from homology"/>
<dbReference type="Pfam" id="PF01327">
    <property type="entry name" value="Pep_deformylase"/>
    <property type="match status" value="1"/>
</dbReference>
<dbReference type="FunFam" id="3.90.45.10:FF:000001">
    <property type="entry name" value="Peptide deformylase"/>
    <property type="match status" value="1"/>
</dbReference>
<dbReference type="InterPro" id="IPR036821">
    <property type="entry name" value="Peptide_deformylase_sf"/>
</dbReference>
<evidence type="ECO:0000256" key="6">
    <source>
        <dbReference type="HAMAP-Rule" id="MF_00163"/>
    </source>
</evidence>
<protein>
    <recommendedName>
        <fullName evidence="6">Peptide deformylase</fullName>
        <shortName evidence="6">PDF</shortName>
        <ecNumber evidence="6">3.5.1.88</ecNumber>
    </recommendedName>
    <alternativeName>
        <fullName evidence="6">Polypeptide deformylase</fullName>
    </alternativeName>
</protein>
<evidence type="ECO:0000256" key="3">
    <source>
        <dbReference type="ARBA" id="ARBA00022801"/>
    </source>
</evidence>
<dbReference type="Proteomes" id="UP000294412">
    <property type="component" value="Chromosome"/>
</dbReference>
<keyword evidence="3 6" id="KW-0378">Hydrolase</keyword>
<comment type="catalytic activity">
    <reaction evidence="6">
        <text>N-terminal N-formyl-L-methionyl-[peptide] + H2O = N-terminal L-methionyl-[peptide] + formate</text>
        <dbReference type="Rhea" id="RHEA:24420"/>
        <dbReference type="Rhea" id="RHEA-COMP:10639"/>
        <dbReference type="Rhea" id="RHEA-COMP:10640"/>
        <dbReference type="ChEBI" id="CHEBI:15377"/>
        <dbReference type="ChEBI" id="CHEBI:15740"/>
        <dbReference type="ChEBI" id="CHEBI:49298"/>
        <dbReference type="ChEBI" id="CHEBI:64731"/>
        <dbReference type="EC" id="3.5.1.88"/>
    </reaction>
</comment>
<dbReference type="SUPFAM" id="SSF56420">
    <property type="entry name" value="Peptide deformylase"/>
    <property type="match status" value="1"/>
</dbReference>
<evidence type="ECO:0000256" key="4">
    <source>
        <dbReference type="ARBA" id="ARBA00022917"/>
    </source>
</evidence>
<dbReference type="NCBIfam" id="TIGR00079">
    <property type="entry name" value="pept_deformyl"/>
    <property type="match status" value="1"/>
</dbReference>
<reference evidence="7 8" key="1">
    <citation type="submission" date="2019-02" db="EMBL/GenBank/DDBJ databases">
        <authorList>
            <person name="Manzano-Marin A."/>
            <person name="Manzano-Marin A."/>
        </authorList>
    </citation>
    <scope>NUCLEOTIDE SEQUENCE [LARGE SCALE GENOMIC DNA]</scope>
    <source>
        <strain evidence="7 8">ErCicuneomaculata</strain>
    </source>
</reference>
<evidence type="ECO:0000313" key="8">
    <source>
        <dbReference type="Proteomes" id="UP000294412"/>
    </source>
</evidence>
<dbReference type="PANTHER" id="PTHR10458:SF21">
    <property type="entry name" value="PEPTIDE DEFORMYLASE"/>
    <property type="match status" value="1"/>
</dbReference>
<dbReference type="GO" id="GO:0046872">
    <property type="term" value="F:metal ion binding"/>
    <property type="evidence" value="ECO:0007669"/>
    <property type="project" value="UniProtKB-KW"/>
</dbReference>
<keyword evidence="4 6" id="KW-0648">Protein biosynthesis</keyword>
<comment type="function">
    <text evidence="6">Removes the formyl group from the N-terminal Met of newly synthesized proteins. Requires at least a dipeptide for an efficient rate of reaction. N-terminal L-methionine is a prerequisite for activity but the enzyme has broad specificity at other positions.</text>
</comment>
<organism evidence="7 8">
    <name type="scientific">Candidatus Erwinia haradaeae</name>
    <dbReference type="NCBI Taxonomy" id="1922217"/>
    <lineage>
        <taxon>Bacteria</taxon>
        <taxon>Pseudomonadati</taxon>
        <taxon>Pseudomonadota</taxon>
        <taxon>Gammaproteobacteria</taxon>
        <taxon>Enterobacterales</taxon>
        <taxon>Erwiniaceae</taxon>
        <taxon>Erwinia</taxon>
    </lineage>
</organism>
<evidence type="ECO:0000256" key="5">
    <source>
        <dbReference type="ARBA" id="ARBA00023004"/>
    </source>
</evidence>
<name>A0A451D1R5_9GAMM</name>
<sequence length="168" mass="19395">MSVLKVLNFPDERLRMIAKPVQIINVYVQSMIDDMFETMYAKEGIGLAATQVNFHQCIVVIDISKNRTNGLVLINPKMLCKSEEIVTEEGCLSIPEQRALVRRAKKVTISALDRHGNDYQLEADGLLSICIQHEMDHLVGKLFIDYLSSMKRQRIRQKLVKFYRQLNR</sequence>
<keyword evidence="2 6" id="KW-0479">Metal-binding</keyword>
<evidence type="ECO:0000256" key="1">
    <source>
        <dbReference type="ARBA" id="ARBA00010759"/>
    </source>
</evidence>
<feature type="binding site" evidence="6">
    <location>
        <position position="137"/>
    </location>
    <ligand>
        <name>Fe cation</name>
        <dbReference type="ChEBI" id="CHEBI:24875"/>
    </ligand>
</feature>
<dbReference type="GO" id="GO:0042586">
    <property type="term" value="F:peptide deformylase activity"/>
    <property type="evidence" value="ECO:0007669"/>
    <property type="project" value="UniProtKB-UniRule"/>
</dbReference>
<dbReference type="InterPro" id="IPR023635">
    <property type="entry name" value="Peptide_deformylase"/>
</dbReference>
<comment type="cofactor">
    <cofactor evidence="6">
        <name>Fe(2+)</name>
        <dbReference type="ChEBI" id="CHEBI:29033"/>
    </cofactor>
    <text evidence="6">Binds 1 Fe(2+) ion.</text>
</comment>
<dbReference type="PRINTS" id="PR01576">
    <property type="entry name" value="PDEFORMYLASE"/>
</dbReference>
<dbReference type="NCBIfam" id="NF001159">
    <property type="entry name" value="PRK00150.1-3"/>
    <property type="match status" value="1"/>
</dbReference>
<evidence type="ECO:0000256" key="2">
    <source>
        <dbReference type="ARBA" id="ARBA00022723"/>
    </source>
</evidence>
<comment type="similarity">
    <text evidence="1 6">Belongs to the polypeptide deformylase family.</text>
</comment>
<feature type="binding site" evidence="6">
    <location>
        <position position="91"/>
    </location>
    <ligand>
        <name>Fe cation</name>
        <dbReference type="ChEBI" id="CHEBI:24875"/>
    </ligand>
</feature>